<evidence type="ECO:0000313" key="3">
    <source>
        <dbReference type="Proteomes" id="UP001476798"/>
    </source>
</evidence>
<keyword evidence="1" id="KW-0732">Signal</keyword>
<evidence type="ECO:0000313" key="2">
    <source>
        <dbReference type="EMBL" id="MEQ2181190.1"/>
    </source>
</evidence>
<keyword evidence="3" id="KW-1185">Reference proteome</keyword>
<proteinExistence type="predicted"/>
<feature type="chain" id="PRO_5045846233" evidence="1">
    <location>
        <begin position="25"/>
        <end position="126"/>
    </location>
</feature>
<dbReference type="Proteomes" id="UP001476798">
    <property type="component" value="Unassembled WGS sequence"/>
</dbReference>
<protein>
    <submittedName>
        <fullName evidence="2">Uncharacterized protein</fullName>
    </submittedName>
</protein>
<feature type="signal peptide" evidence="1">
    <location>
        <begin position="1"/>
        <end position="24"/>
    </location>
</feature>
<organism evidence="2 3">
    <name type="scientific">Goodea atripinnis</name>
    <dbReference type="NCBI Taxonomy" id="208336"/>
    <lineage>
        <taxon>Eukaryota</taxon>
        <taxon>Metazoa</taxon>
        <taxon>Chordata</taxon>
        <taxon>Craniata</taxon>
        <taxon>Vertebrata</taxon>
        <taxon>Euteleostomi</taxon>
        <taxon>Actinopterygii</taxon>
        <taxon>Neopterygii</taxon>
        <taxon>Teleostei</taxon>
        <taxon>Neoteleostei</taxon>
        <taxon>Acanthomorphata</taxon>
        <taxon>Ovalentaria</taxon>
        <taxon>Atherinomorphae</taxon>
        <taxon>Cyprinodontiformes</taxon>
        <taxon>Goodeidae</taxon>
        <taxon>Goodea</taxon>
    </lineage>
</organism>
<evidence type="ECO:0000256" key="1">
    <source>
        <dbReference type="SAM" id="SignalP"/>
    </source>
</evidence>
<comment type="caution">
    <text evidence="2">The sequence shown here is derived from an EMBL/GenBank/DDBJ whole genome shotgun (WGS) entry which is preliminary data.</text>
</comment>
<reference evidence="2 3" key="1">
    <citation type="submission" date="2021-06" db="EMBL/GenBank/DDBJ databases">
        <authorList>
            <person name="Palmer J.M."/>
        </authorList>
    </citation>
    <scope>NUCLEOTIDE SEQUENCE [LARGE SCALE GENOMIC DNA]</scope>
    <source>
        <strain evidence="2 3">GA_2019</strain>
        <tissue evidence="2">Muscle</tissue>
    </source>
</reference>
<name>A0ABV0PCJ9_9TELE</name>
<gene>
    <name evidence="2" type="ORF">GOODEAATRI_008850</name>
</gene>
<accession>A0ABV0PCJ9</accession>
<sequence length="126" mass="13778">MAGHLNIAFHKFLLDGMLASGLFAVRHVKTKVSPFIRSRWHPRWPHNSRPVGDCDGVTDTKVYCLHDPLTLQLPARAPNSRHCRGSHVAAGAKQLLAVVFMVVGGVGKLMSSSLFHVLQTSPDCEA</sequence>
<dbReference type="EMBL" id="JAHRIO010070446">
    <property type="protein sequence ID" value="MEQ2181190.1"/>
    <property type="molecule type" value="Genomic_DNA"/>
</dbReference>